<protein>
    <recommendedName>
        <fullName evidence="2">TmcB/TmcC TPR repeats domain-containing protein</fullName>
    </recommendedName>
</protein>
<organism evidence="3 4">
    <name type="scientific">Blepharisma stoltei</name>
    <dbReference type="NCBI Taxonomy" id="1481888"/>
    <lineage>
        <taxon>Eukaryota</taxon>
        <taxon>Sar</taxon>
        <taxon>Alveolata</taxon>
        <taxon>Ciliophora</taxon>
        <taxon>Postciliodesmatophora</taxon>
        <taxon>Heterotrichea</taxon>
        <taxon>Heterotrichida</taxon>
        <taxon>Blepharismidae</taxon>
        <taxon>Blepharisma</taxon>
    </lineage>
</organism>
<evidence type="ECO:0000313" key="3">
    <source>
        <dbReference type="EMBL" id="CAG9317504.1"/>
    </source>
</evidence>
<evidence type="ECO:0000259" key="2">
    <source>
        <dbReference type="Pfam" id="PF25474"/>
    </source>
</evidence>
<evidence type="ECO:0000313" key="4">
    <source>
        <dbReference type="Proteomes" id="UP001162131"/>
    </source>
</evidence>
<accession>A0AAU9IWQ8</accession>
<comment type="caution">
    <text evidence="3">The sequence shown here is derived from an EMBL/GenBank/DDBJ whole genome shotgun (WGS) entry which is preliminary data.</text>
</comment>
<feature type="transmembrane region" description="Helical" evidence="1">
    <location>
        <begin position="862"/>
        <end position="884"/>
    </location>
</feature>
<keyword evidence="1" id="KW-0472">Membrane</keyword>
<feature type="transmembrane region" description="Helical" evidence="1">
    <location>
        <begin position="1049"/>
        <end position="1071"/>
    </location>
</feature>
<proteinExistence type="predicted"/>
<keyword evidence="1" id="KW-0812">Transmembrane</keyword>
<dbReference type="PANTHER" id="PTHR31600:SF2">
    <property type="entry name" value="GAMETE ENRICHED GENE 10 PROTEIN-RELATED"/>
    <property type="match status" value="1"/>
</dbReference>
<dbReference type="Proteomes" id="UP001162131">
    <property type="component" value="Unassembled WGS sequence"/>
</dbReference>
<feature type="transmembrane region" description="Helical" evidence="1">
    <location>
        <begin position="1135"/>
        <end position="1158"/>
    </location>
</feature>
<dbReference type="InterPro" id="IPR052994">
    <property type="entry name" value="Tiny_macrocysts_regulators"/>
</dbReference>
<dbReference type="Gene3D" id="3.30.450.20">
    <property type="entry name" value="PAS domain"/>
    <property type="match status" value="1"/>
</dbReference>
<feature type="transmembrane region" description="Helical" evidence="1">
    <location>
        <begin position="154"/>
        <end position="175"/>
    </location>
</feature>
<sequence>MSEVVETLNLKSERKTEYSETGKARWYAIQSSIYECFSLILNSRDSLPTLKITSQKLLEVLSSFIIALQLISLNWKIHPEIDDFDSYKNYWKFLGYASFDNICADSDFLLGCYFGSLLLIFITAVLVSIIYSLKLMNKRVSSVLKFMARNCIKFVSIIGLIPIITIFTLTIKYSLNNGNQVYEYRYCNSCNLNRSPEEILASIVCLCIVILFSVTYQIFSAELRHTSKQENIKAKAHSLLDIEMVIFSLVSTFSFTYLNTYSTFYYKYVLLLFPIRLVWKFFYLIPYYNSIANEIYITKNAMIGTATAIFLFGIAISNAGAIFLLFLICIPITVALLLDRFKNVFSKLGKNNSIPQNQYEFELKFRNLLSEQKEIIMHDFKEVKSFYRFIHDKLIVIWETNYCLFILQDERLARIKLAKAKEMGFSMEGNFQEWLCLKSFQDAKVENNEDVNMIYYLLEIEEVKKDDELLCHYMMRFWREITTKGPKLSAVFSFSAKLTRTLDKVKKEYASLIARFPHSANLNELYGSLLQDLLGDYENGAKLLRKRESLRVVDSQHSQDKFVLFNEINGIMLVSAEKASFGAITYVNEKAAQILKQTALGIIGSKLSSYIPSPFDQNHDKHMENFIENCVNPEVGSSMAICLQTARGYLVECRLKIWLSSARRQLYYMVSIKQIHKSRQIALISASGMIFSHSEMFPHFIDNTSDTLKGKLLSDLIPNFDISLIELNVPKRFSINNKEILLVHSEYSINKTIVHFIFLIHEKHEIDEWAHKSQDYLYSEAKKELNSATLKVPNKKVPLSHSFSNEKKAIINTLDISVEETEIPKEITKSQLSASSASYSISSSLSNRMALRSENNLKIFKFTLLITILVAMAMNIIILCFILSQINHSNDLNAIKHLGVILFDSSKIGYLSRALEVGKNRKNFNYTYYKNLFNGAVVEVDNNRNFLFEDLPKWDYCSSSEIIKKSIIPIWNPNSIENMTYLNLYDAVSNMLSYAYPYSGLIENDLDHKDSEFYLIVNHLGQFYNYVNGSFSGFISCEKDRLASETMNINYLTIMGLCVLGICTLVLIPIAKRLQDNFNGLLNHVKKLAHSSYYELHQNCLNRLSTVHDFSQDNEDLKRPKFQDVEIKSREGYHLMLLCFVFILFSSGYYIIVTFWLYPSCTSLLDQRFDFMEFWYVRSASISEVAFWTRETSLRGNNTLEQLLNSHYNFQKPPNELFNAIKKFMITSKDVEDLDNRNMYSSYLIQFIFENQTNPKNIMWKYGSFPASNVIILDSYYQAFSNAAIPSDLALWYTRASILQNAIKNITDMADIASKTVIEERLNDIIYITAGYCVFCVLLYIFFYTPFVAFEKRKISRLQSITSLVPSGFFQKKDEVSHEFLKTS</sequence>
<dbReference type="PANTHER" id="PTHR31600">
    <property type="entry name" value="TINY MACROCYSTS PROTEIN B-RELATED"/>
    <property type="match status" value="1"/>
</dbReference>
<dbReference type="Pfam" id="PF25474">
    <property type="entry name" value="TPR_TmcB"/>
    <property type="match status" value="1"/>
</dbReference>
<feature type="transmembrane region" description="Helical" evidence="1">
    <location>
        <begin position="108"/>
        <end position="133"/>
    </location>
</feature>
<feature type="transmembrane region" description="Helical" evidence="1">
    <location>
        <begin position="1325"/>
        <end position="1350"/>
    </location>
</feature>
<name>A0AAU9IWQ8_9CILI</name>
<dbReference type="InterPro" id="IPR057352">
    <property type="entry name" value="TPR_TmcB/C"/>
</dbReference>
<feature type="transmembrane region" description="Helical" evidence="1">
    <location>
        <begin position="239"/>
        <end position="258"/>
    </location>
</feature>
<keyword evidence="4" id="KW-1185">Reference proteome</keyword>
<dbReference type="EMBL" id="CAJZBQ010000018">
    <property type="protein sequence ID" value="CAG9317504.1"/>
    <property type="molecule type" value="Genomic_DNA"/>
</dbReference>
<feature type="domain" description="TmcB/TmcC TPR repeats" evidence="2">
    <location>
        <begin position="447"/>
        <end position="551"/>
    </location>
</feature>
<reference evidence="3" key="1">
    <citation type="submission" date="2021-09" db="EMBL/GenBank/DDBJ databases">
        <authorList>
            <consortium name="AG Swart"/>
            <person name="Singh M."/>
            <person name="Singh A."/>
            <person name="Seah K."/>
            <person name="Emmerich C."/>
        </authorList>
    </citation>
    <scope>NUCLEOTIDE SEQUENCE</scope>
    <source>
        <strain evidence="3">ATCC30299</strain>
    </source>
</reference>
<keyword evidence="1" id="KW-1133">Transmembrane helix</keyword>
<feature type="transmembrane region" description="Helical" evidence="1">
    <location>
        <begin position="199"/>
        <end position="219"/>
    </location>
</feature>
<gene>
    <name evidence="3" type="ORF">BSTOLATCC_MIC18750</name>
</gene>
<feature type="transmembrane region" description="Helical" evidence="1">
    <location>
        <begin position="321"/>
        <end position="338"/>
    </location>
</feature>
<feature type="transmembrane region" description="Helical" evidence="1">
    <location>
        <begin position="264"/>
        <end position="285"/>
    </location>
</feature>
<evidence type="ECO:0000256" key="1">
    <source>
        <dbReference type="SAM" id="Phobius"/>
    </source>
</evidence>